<accession>A0A9W8ECY7</accession>
<evidence type="ECO:0008006" key="4">
    <source>
        <dbReference type="Google" id="ProtNLM"/>
    </source>
</evidence>
<dbReference type="OrthoDB" id="10067079at2759"/>
<feature type="region of interest" description="Disordered" evidence="1">
    <location>
        <begin position="103"/>
        <end position="149"/>
    </location>
</feature>
<reference evidence="2" key="1">
    <citation type="submission" date="2022-07" db="EMBL/GenBank/DDBJ databases">
        <title>Phylogenomic reconstructions and comparative analyses of Kickxellomycotina fungi.</title>
        <authorList>
            <person name="Reynolds N.K."/>
            <person name="Stajich J.E."/>
            <person name="Barry K."/>
            <person name="Grigoriev I.V."/>
            <person name="Crous P."/>
            <person name="Smith M.E."/>
        </authorList>
    </citation>
    <scope>NUCLEOTIDE SEQUENCE</scope>
    <source>
        <strain evidence="2">RSA 567</strain>
    </source>
</reference>
<dbReference type="EMBL" id="JANBQB010000362">
    <property type="protein sequence ID" value="KAJ1977267.1"/>
    <property type="molecule type" value="Genomic_DNA"/>
</dbReference>
<feature type="region of interest" description="Disordered" evidence="1">
    <location>
        <begin position="1"/>
        <end position="27"/>
    </location>
</feature>
<evidence type="ECO:0000256" key="1">
    <source>
        <dbReference type="SAM" id="MobiDB-lite"/>
    </source>
</evidence>
<dbReference type="GO" id="GO:0019901">
    <property type="term" value="F:protein kinase binding"/>
    <property type="evidence" value="ECO:0007669"/>
    <property type="project" value="TreeGrafter"/>
</dbReference>
<dbReference type="PANTHER" id="PTHR13507">
    <property type="entry name" value="PRKR-INTERACTING PROTEIN 1"/>
    <property type="match status" value="1"/>
</dbReference>
<gene>
    <name evidence="2" type="ORF">H4R34_003648</name>
</gene>
<organism evidence="2 3">
    <name type="scientific">Dimargaris verticillata</name>
    <dbReference type="NCBI Taxonomy" id="2761393"/>
    <lineage>
        <taxon>Eukaryota</taxon>
        <taxon>Fungi</taxon>
        <taxon>Fungi incertae sedis</taxon>
        <taxon>Zoopagomycota</taxon>
        <taxon>Kickxellomycotina</taxon>
        <taxon>Dimargaritomycetes</taxon>
        <taxon>Dimargaritales</taxon>
        <taxon>Dimargaritaceae</taxon>
        <taxon>Dimargaris</taxon>
    </lineage>
</organism>
<name>A0A9W8ECY7_9FUNG</name>
<evidence type="ECO:0000313" key="3">
    <source>
        <dbReference type="Proteomes" id="UP001151582"/>
    </source>
</evidence>
<dbReference type="GO" id="GO:0004860">
    <property type="term" value="F:protein kinase inhibitor activity"/>
    <property type="evidence" value="ECO:0007669"/>
    <property type="project" value="TreeGrafter"/>
</dbReference>
<dbReference type="PANTHER" id="PTHR13507:SF0">
    <property type="entry name" value="PRKR-INTERACTING PROTEIN 1"/>
    <property type="match status" value="1"/>
</dbReference>
<evidence type="ECO:0000313" key="2">
    <source>
        <dbReference type="EMBL" id="KAJ1977267.1"/>
    </source>
</evidence>
<dbReference type="Pfam" id="PF06658">
    <property type="entry name" value="DUF1168"/>
    <property type="match status" value="1"/>
</dbReference>
<feature type="compositionally biased region" description="Basic residues" evidence="1">
    <location>
        <begin position="131"/>
        <end position="149"/>
    </location>
</feature>
<feature type="compositionally biased region" description="Acidic residues" evidence="1">
    <location>
        <begin position="104"/>
        <end position="113"/>
    </location>
</feature>
<dbReference type="GO" id="GO:0005730">
    <property type="term" value="C:nucleolus"/>
    <property type="evidence" value="ECO:0007669"/>
    <property type="project" value="TreeGrafter"/>
</dbReference>
<keyword evidence="3" id="KW-1185">Reference proteome</keyword>
<dbReference type="AlphaFoldDB" id="A0A9W8ECY7"/>
<protein>
    <recommendedName>
        <fullName evidence="4">DUF1168-domain-containing protein</fullName>
    </recommendedName>
</protein>
<dbReference type="GO" id="GO:0003725">
    <property type="term" value="F:double-stranded RNA binding"/>
    <property type="evidence" value="ECO:0007669"/>
    <property type="project" value="InterPro"/>
</dbReference>
<dbReference type="InterPro" id="IPR009548">
    <property type="entry name" value="Prkrip1"/>
</dbReference>
<dbReference type="Proteomes" id="UP001151582">
    <property type="component" value="Unassembled WGS sequence"/>
</dbReference>
<proteinExistence type="predicted"/>
<feature type="region of interest" description="Disordered" evidence="1">
    <location>
        <begin position="52"/>
        <end position="84"/>
    </location>
</feature>
<comment type="caution">
    <text evidence="2">The sequence shown here is derived from an EMBL/GenBank/DDBJ whole genome shotgun (WGS) entry which is preliminary data.</text>
</comment>
<sequence length="149" mass="16989">MPNSPPPGDTHATASPDTANPPKKPFVHVDQLSSVDRQRFELERLMKRADKPIRLPDAKKSSVKAPPEFVRTTMGSSAGAGSSDFHIYRAHRRHELARLKAMDEDACQEEAEREFERKRALAQQELDAKTAKRRAKRQRRKPNQKNPKK</sequence>